<keyword evidence="5" id="KW-0997">Cell inner membrane</keyword>
<keyword evidence="3" id="KW-0813">Transport</keyword>
<dbReference type="Gene3D" id="1.10.287.470">
    <property type="entry name" value="Helix hairpin bin"/>
    <property type="match status" value="1"/>
</dbReference>
<dbReference type="Gene3D" id="2.40.30.170">
    <property type="match status" value="1"/>
</dbReference>
<dbReference type="Gene3D" id="2.40.50.100">
    <property type="match status" value="1"/>
</dbReference>
<evidence type="ECO:0000259" key="11">
    <source>
        <dbReference type="Pfam" id="PF25967"/>
    </source>
</evidence>
<evidence type="ECO:0000256" key="2">
    <source>
        <dbReference type="ARBA" id="ARBA00009477"/>
    </source>
</evidence>
<dbReference type="Pfam" id="PF25944">
    <property type="entry name" value="Beta-barrel_RND"/>
    <property type="match status" value="1"/>
</dbReference>
<evidence type="ECO:0000313" key="13">
    <source>
        <dbReference type="Proteomes" id="UP000247346"/>
    </source>
</evidence>
<feature type="domain" description="Multidrug resistance protein MdtA-like beta-barrel" evidence="10">
    <location>
        <begin position="226"/>
        <end position="310"/>
    </location>
</feature>
<dbReference type="InterPro" id="IPR058625">
    <property type="entry name" value="MdtA-like_BSH"/>
</dbReference>
<dbReference type="GO" id="GO:0015562">
    <property type="term" value="F:efflux transmembrane transporter activity"/>
    <property type="evidence" value="ECO:0007669"/>
    <property type="project" value="TreeGrafter"/>
</dbReference>
<reference evidence="12 13" key="1">
    <citation type="submission" date="2016-08" db="EMBL/GenBank/DDBJ databases">
        <authorList>
            <person name="Seilhamer J.J."/>
        </authorList>
    </citation>
    <scope>NUCLEOTIDE SEQUENCE [LARGE SCALE GENOMIC DNA]</scope>
    <source>
        <strain evidence="12 13">CFBP4641</strain>
    </source>
</reference>
<dbReference type="GO" id="GO:1990281">
    <property type="term" value="C:efflux pump complex"/>
    <property type="evidence" value="ECO:0007669"/>
    <property type="project" value="TreeGrafter"/>
</dbReference>
<dbReference type="GO" id="GO:0005886">
    <property type="term" value="C:plasma membrane"/>
    <property type="evidence" value="ECO:0007669"/>
    <property type="project" value="UniProtKB-SubCell"/>
</dbReference>
<feature type="domain" description="Multidrug resistance protein MdtA-like alpha-helical hairpin" evidence="8">
    <location>
        <begin position="119"/>
        <end position="189"/>
    </location>
</feature>
<dbReference type="PANTHER" id="PTHR30469">
    <property type="entry name" value="MULTIDRUG RESISTANCE PROTEIN MDTA"/>
    <property type="match status" value="1"/>
</dbReference>
<evidence type="ECO:0000256" key="4">
    <source>
        <dbReference type="ARBA" id="ARBA00022475"/>
    </source>
</evidence>
<organism evidence="12 13">
    <name type="scientific">Xanthomonas sacchari</name>
    <dbReference type="NCBI Taxonomy" id="56458"/>
    <lineage>
        <taxon>Bacteria</taxon>
        <taxon>Pseudomonadati</taxon>
        <taxon>Pseudomonadota</taxon>
        <taxon>Gammaproteobacteria</taxon>
        <taxon>Lysobacterales</taxon>
        <taxon>Lysobacteraceae</taxon>
        <taxon>Xanthomonas</taxon>
    </lineage>
</organism>
<dbReference type="NCBIfam" id="TIGR01730">
    <property type="entry name" value="RND_mfp"/>
    <property type="match status" value="1"/>
</dbReference>
<accession>A0A2P5Z8J8</accession>
<dbReference type="PANTHER" id="PTHR30469:SF12">
    <property type="entry name" value="MULTIDRUG RESISTANCE PROTEIN MDTA"/>
    <property type="match status" value="1"/>
</dbReference>
<evidence type="ECO:0000313" key="12">
    <source>
        <dbReference type="EMBL" id="PPU84823.1"/>
    </source>
</evidence>
<dbReference type="EMBL" id="MDEK01000002">
    <property type="protein sequence ID" value="PPU84823.1"/>
    <property type="molecule type" value="Genomic_DNA"/>
</dbReference>
<sequence>MSTAAPTRPADPPPRHAMPRRRWPFVAAAVLVALLLAVWLRPRHAPTKATPPVPVTSAPVLRKDVPIRQTGIGTVLPIASVTVHSRIDGQLIAVGFSEGQDVKAGQVLARLDPRTYQAQLAAATAQLAKDKAQLGNAQADLQRYQQLLQDNATTRQTLDTQKALVTQLHATLQSDAAAIDNARVQLDFTTIRAPIDGRAGARLVDPGNIVHASDAGGLVVLNQIDPIAVQFTLPESAFQQINRALQAAPASVGVDAVDHGSGQVLAHGTLALLNNQIDTSTGTIAMKAHFANPAHTLWPGQSVDARITLGMRSGALVVPSAAVQRSQDGEFVYVIGSDGSVRDQSVQVLDEADGETVIGQGLQAGQRVVVDGQYRLHPGAKVVDAKPARHATPATAGAHA</sequence>
<feature type="coiled-coil region" evidence="7">
    <location>
        <begin position="120"/>
        <end position="147"/>
    </location>
</feature>
<dbReference type="FunFam" id="2.40.420.20:FF:000001">
    <property type="entry name" value="Efflux RND transporter periplasmic adaptor subunit"/>
    <property type="match status" value="1"/>
</dbReference>
<dbReference type="Pfam" id="PF25917">
    <property type="entry name" value="BSH_RND"/>
    <property type="match status" value="1"/>
</dbReference>
<dbReference type="RefSeq" id="WP_010342026.1">
    <property type="nucleotide sequence ID" value="NZ_CP132343.1"/>
</dbReference>
<evidence type="ECO:0000256" key="7">
    <source>
        <dbReference type="SAM" id="Coils"/>
    </source>
</evidence>
<dbReference type="InterPro" id="IPR058626">
    <property type="entry name" value="MdtA-like_b-barrel"/>
</dbReference>
<evidence type="ECO:0000256" key="6">
    <source>
        <dbReference type="ARBA" id="ARBA00023136"/>
    </source>
</evidence>
<dbReference type="Proteomes" id="UP000247346">
    <property type="component" value="Unassembled WGS sequence"/>
</dbReference>
<dbReference type="Pfam" id="PF25967">
    <property type="entry name" value="RND-MFP_C"/>
    <property type="match status" value="1"/>
</dbReference>
<comment type="similarity">
    <text evidence="2">Belongs to the membrane fusion protein (MFP) (TC 8.A.1) family.</text>
</comment>
<dbReference type="Pfam" id="PF25876">
    <property type="entry name" value="HH_MFP_RND"/>
    <property type="match status" value="1"/>
</dbReference>
<dbReference type="InterPro" id="IPR058627">
    <property type="entry name" value="MdtA-like_C"/>
</dbReference>
<feature type="domain" description="Multidrug resistance protein MdtA-like C-terminal permuted SH3" evidence="11">
    <location>
        <begin position="315"/>
        <end position="372"/>
    </location>
</feature>
<evidence type="ECO:0000256" key="1">
    <source>
        <dbReference type="ARBA" id="ARBA00004533"/>
    </source>
</evidence>
<evidence type="ECO:0000256" key="3">
    <source>
        <dbReference type="ARBA" id="ARBA00022448"/>
    </source>
</evidence>
<feature type="domain" description="Multidrug resistance protein MdtA-like barrel-sandwich hybrid" evidence="9">
    <location>
        <begin position="80"/>
        <end position="220"/>
    </location>
</feature>
<evidence type="ECO:0000256" key="5">
    <source>
        <dbReference type="ARBA" id="ARBA00022519"/>
    </source>
</evidence>
<dbReference type="AlphaFoldDB" id="A0A2P5Z8J8"/>
<dbReference type="InterPro" id="IPR058624">
    <property type="entry name" value="MdtA-like_HH"/>
</dbReference>
<dbReference type="Gene3D" id="2.40.420.20">
    <property type="match status" value="1"/>
</dbReference>
<gene>
    <name evidence="12" type="ORF">XsacCFBP4641_03250</name>
</gene>
<comment type="caution">
    <text evidence="12">The sequence shown here is derived from an EMBL/GenBank/DDBJ whole genome shotgun (WGS) entry which is preliminary data.</text>
</comment>
<dbReference type="STRING" id="56458.SB85_05330"/>
<comment type="subcellular location">
    <subcellularLocation>
        <location evidence="1">Cell inner membrane</location>
    </subcellularLocation>
</comment>
<dbReference type="GeneID" id="93878487"/>
<evidence type="ECO:0000259" key="8">
    <source>
        <dbReference type="Pfam" id="PF25876"/>
    </source>
</evidence>
<keyword evidence="7" id="KW-0175">Coiled coil</keyword>
<proteinExistence type="inferred from homology"/>
<dbReference type="InterPro" id="IPR006143">
    <property type="entry name" value="RND_pump_MFP"/>
</dbReference>
<name>A0A2P5Z8J8_9XANT</name>
<evidence type="ECO:0000259" key="9">
    <source>
        <dbReference type="Pfam" id="PF25917"/>
    </source>
</evidence>
<protein>
    <submittedName>
        <fullName evidence="12">Efflux RND transporter periplasmic adaptor subunit</fullName>
    </submittedName>
</protein>
<dbReference type="OrthoDB" id="9783047at2"/>
<keyword evidence="4" id="KW-1003">Cell membrane</keyword>
<dbReference type="SUPFAM" id="SSF111369">
    <property type="entry name" value="HlyD-like secretion proteins"/>
    <property type="match status" value="1"/>
</dbReference>
<keyword evidence="6" id="KW-0472">Membrane</keyword>
<evidence type="ECO:0000259" key="10">
    <source>
        <dbReference type="Pfam" id="PF25944"/>
    </source>
</evidence>